<proteinExistence type="inferred from homology"/>
<gene>
    <name evidence="7" type="ORF">SAMN05192534_10590</name>
</gene>
<evidence type="ECO:0000256" key="4">
    <source>
        <dbReference type="ARBA" id="ARBA00022989"/>
    </source>
</evidence>
<evidence type="ECO:0000256" key="3">
    <source>
        <dbReference type="ARBA" id="ARBA00022692"/>
    </source>
</evidence>
<feature type="transmembrane region" description="Helical" evidence="6">
    <location>
        <begin position="351"/>
        <end position="380"/>
    </location>
</feature>
<organism evidence="7 8">
    <name type="scientific">Alteribacillus persepolensis</name>
    <dbReference type="NCBI Taxonomy" id="568899"/>
    <lineage>
        <taxon>Bacteria</taxon>
        <taxon>Bacillati</taxon>
        <taxon>Bacillota</taxon>
        <taxon>Bacilli</taxon>
        <taxon>Bacillales</taxon>
        <taxon>Bacillaceae</taxon>
        <taxon>Alteribacillus</taxon>
    </lineage>
</organism>
<dbReference type="InterPro" id="IPR014227">
    <property type="entry name" value="YtvI-like"/>
</dbReference>
<evidence type="ECO:0000256" key="5">
    <source>
        <dbReference type="ARBA" id="ARBA00023136"/>
    </source>
</evidence>
<sequence length="399" mass="44199">MLVRTAAAKQPLSLSALLLQIEKRGTDVRKQTGWIIARFLLVIVFIITVIWALAVIFKLTYPFWIAAFFAWMLKPLSYLLQRKLKFPPGLAALTSLLVGLSVIGGIITGLTFLIIDGFQRFADQVPRWMEDTFHHIQQFINQTVLPVWREVSGAAESFSRREGFSLSDGISEIGTQIGTALGQYAQKIADGLTQIVLSVPTFLVAFLFILLAIYFLGKDWEKIAEVTRQRIPLLLYKRSHAFYQAMWVRVFGYFKAQFVLMTVTGIIVFIGLTLLRVKGAGTLAIIVGIAEFLPYLGTGTILLPWSLYLLITGSIGLSISLAVLYGVTMIVRQTIEPKVLSSSMNLNPLAVLVSLFAGLQLFGAVGLLLGPAILVIAVIFMDIGVMDDIKHFIKHGFQS</sequence>
<dbReference type="GO" id="GO:0055085">
    <property type="term" value="P:transmembrane transport"/>
    <property type="evidence" value="ECO:0007669"/>
    <property type="project" value="TreeGrafter"/>
</dbReference>
<feature type="transmembrane region" description="Helical" evidence="6">
    <location>
        <begin position="33"/>
        <end position="57"/>
    </location>
</feature>
<keyword evidence="5 6" id="KW-0472">Membrane</keyword>
<keyword evidence="8" id="KW-1185">Reference proteome</keyword>
<dbReference type="AlphaFoldDB" id="A0A1G8C7W3"/>
<dbReference type="GO" id="GO:0016020">
    <property type="term" value="C:membrane"/>
    <property type="evidence" value="ECO:0007669"/>
    <property type="project" value="UniProtKB-SubCell"/>
</dbReference>
<dbReference type="PANTHER" id="PTHR21716">
    <property type="entry name" value="TRANSMEMBRANE PROTEIN"/>
    <property type="match status" value="1"/>
</dbReference>
<feature type="transmembrane region" description="Helical" evidence="6">
    <location>
        <begin position="283"/>
        <end position="303"/>
    </location>
</feature>
<comment type="subcellular location">
    <subcellularLocation>
        <location evidence="1">Membrane</location>
        <topology evidence="1">Multi-pass membrane protein</topology>
    </subcellularLocation>
</comment>
<dbReference type="STRING" id="568899.SAMN05192534_10590"/>
<dbReference type="Pfam" id="PF01594">
    <property type="entry name" value="AI-2E_transport"/>
    <property type="match status" value="1"/>
</dbReference>
<dbReference type="InterPro" id="IPR002549">
    <property type="entry name" value="AI-2E-like"/>
</dbReference>
<reference evidence="8" key="1">
    <citation type="submission" date="2016-10" db="EMBL/GenBank/DDBJ databases">
        <authorList>
            <person name="Varghese N."/>
            <person name="Submissions S."/>
        </authorList>
    </citation>
    <scope>NUCLEOTIDE SEQUENCE [LARGE SCALE GENOMIC DNA]</scope>
    <source>
        <strain evidence="8">DSM 21632</strain>
    </source>
</reference>
<dbReference type="EMBL" id="FNDK01000005">
    <property type="protein sequence ID" value="SDH41494.1"/>
    <property type="molecule type" value="Genomic_DNA"/>
</dbReference>
<evidence type="ECO:0000256" key="2">
    <source>
        <dbReference type="ARBA" id="ARBA00009773"/>
    </source>
</evidence>
<dbReference type="NCBIfam" id="TIGR02872">
    <property type="entry name" value="spore_ytvI"/>
    <property type="match status" value="1"/>
</dbReference>
<evidence type="ECO:0000256" key="6">
    <source>
        <dbReference type="SAM" id="Phobius"/>
    </source>
</evidence>
<keyword evidence="4 6" id="KW-1133">Transmembrane helix</keyword>
<feature type="transmembrane region" description="Helical" evidence="6">
    <location>
        <begin position="195"/>
        <end position="216"/>
    </location>
</feature>
<keyword evidence="3 6" id="KW-0812">Transmembrane</keyword>
<protein>
    <submittedName>
        <fullName evidence="7">Sporulation integral membrane protein YtvI</fullName>
    </submittedName>
</protein>
<name>A0A1G8C7W3_9BACI</name>
<comment type="similarity">
    <text evidence="2">Belongs to the autoinducer-2 exporter (AI-2E) (TC 2.A.86) family.</text>
</comment>
<evidence type="ECO:0000313" key="7">
    <source>
        <dbReference type="EMBL" id="SDH41494.1"/>
    </source>
</evidence>
<evidence type="ECO:0000256" key="1">
    <source>
        <dbReference type="ARBA" id="ARBA00004141"/>
    </source>
</evidence>
<evidence type="ECO:0000313" key="8">
    <source>
        <dbReference type="Proteomes" id="UP000199163"/>
    </source>
</evidence>
<feature type="transmembrane region" description="Helical" evidence="6">
    <location>
        <begin position="308"/>
        <end position="331"/>
    </location>
</feature>
<feature type="transmembrane region" description="Helical" evidence="6">
    <location>
        <begin position="258"/>
        <end position="277"/>
    </location>
</feature>
<dbReference type="PANTHER" id="PTHR21716:SF68">
    <property type="entry name" value="TRANSPORT PROTEIN YTVI-RELATED"/>
    <property type="match status" value="1"/>
</dbReference>
<feature type="transmembrane region" description="Helical" evidence="6">
    <location>
        <begin position="92"/>
        <end position="115"/>
    </location>
</feature>
<feature type="transmembrane region" description="Helical" evidence="6">
    <location>
        <begin position="63"/>
        <end position="80"/>
    </location>
</feature>
<dbReference type="Proteomes" id="UP000199163">
    <property type="component" value="Unassembled WGS sequence"/>
</dbReference>
<accession>A0A1G8C7W3</accession>